<dbReference type="InterPro" id="IPR038609">
    <property type="entry name" value="HDA1_su2/3_sf"/>
</dbReference>
<keyword evidence="4" id="KW-1185">Reference proteome</keyword>
<name>A0A4T0X7Y8_9ASCO</name>
<dbReference type="STRING" id="52247.A0A4T0X7Y8"/>
<feature type="compositionally biased region" description="Polar residues" evidence="2">
    <location>
        <begin position="54"/>
        <end position="76"/>
    </location>
</feature>
<dbReference type="Pfam" id="PF11496">
    <property type="entry name" value="HDA2-3"/>
    <property type="match status" value="1"/>
</dbReference>
<dbReference type="OrthoDB" id="4034449at2759"/>
<feature type="coiled-coil region" evidence="1">
    <location>
        <begin position="1118"/>
        <end position="1180"/>
    </location>
</feature>
<evidence type="ECO:0000313" key="4">
    <source>
        <dbReference type="Proteomes" id="UP000307173"/>
    </source>
</evidence>
<comment type="caution">
    <text evidence="3">The sequence shown here is derived from an EMBL/GenBank/DDBJ whole genome shotgun (WGS) entry which is preliminary data.</text>
</comment>
<keyword evidence="1" id="KW-0175">Coiled coil</keyword>
<dbReference type="InterPro" id="IPR021006">
    <property type="entry name" value="Hda2/3"/>
</dbReference>
<dbReference type="EMBL" id="SELW01000040">
    <property type="protein sequence ID" value="TID31187.1"/>
    <property type="molecule type" value="Genomic_DNA"/>
</dbReference>
<feature type="region of interest" description="Disordered" evidence="2">
    <location>
        <begin position="54"/>
        <end position="87"/>
    </location>
</feature>
<protein>
    <recommendedName>
        <fullName evidence="5">C2H2-type domain-containing protein</fullName>
    </recommendedName>
</protein>
<feature type="compositionally biased region" description="Basic and acidic residues" evidence="2">
    <location>
        <begin position="748"/>
        <end position="757"/>
    </location>
</feature>
<dbReference type="Proteomes" id="UP000307173">
    <property type="component" value="Unassembled WGS sequence"/>
</dbReference>
<gene>
    <name evidence="3" type="ORF">CANINC_000234</name>
</gene>
<proteinExistence type="predicted"/>
<dbReference type="GO" id="GO:0070823">
    <property type="term" value="C:HDA1 complex"/>
    <property type="evidence" value="ECO:0007669"/>
    <property type="project" value="InterPro"/>
</dbReference>
<dbReference type="AlphaFoldDB" id="A0A4T0X7Y8"/>
<organism evidence="3 4">
    <name type="scientific">Pichia inconspicua</name>
    <dbReference type="NCBI Taxonomy" id="52247"/>
    <lineage>
        <taxon>Eukaryota</taxon>
        <taxon>Fungi</taxon>
        <taxon>Dikarya</taxon>
        <taxon>Ascomycota</taxon>
        <taxon>Saccharomycotina</taxon>
        <taxon>Pichiomycetes</taxon>
        <taxon>Pichiales</taxon>
        <taxon>Pichiaceae</taxon>
        <taxon>Pichia</taxon>
    </lineage>
</organism>
<feature type="region of interest" description="Disordered" evidence="2">
    <location>
        <begin position="329"/>
        <end position="350"/>
    </location>
</feature>
<feature type="region of interest" description="Disordered" evidence="2">
    <location>
        <begin position="706"/>
        <end position="779"/>
    </location>
</feature>
<evidence type="ECO:0000256" key="2">
    <source>
        <dbReference type="SAM" id="MobiDB-lite"/>
    </source>
</evidence>
<sequence length="1249" mass="143980">MVQTNDNTNTVHASHLEQFSYFNNDFFSYSNVQSPNFSNETSLIETINSIINFDSNDQPPSHSHPSNLDVNNSTQNSRRESSVGSEIWDHQNVLERKHPSITTIDSNNETKFEVTTGYQNFNDHHVNFDIGVGEIVEPKEKVHGVSDNNLDQLHSFVNQQMLNNNFPSSLADFSGQDLVSTSVNPDLLSTSHNRSTGKIAKTFVKDKAVNRVRLLDGLQSSPSSMDEIDRKVSNFTKFDDRVHKDEFDTIFSNSMNFEDYDLCSNWVAKPKIAEIPTENSCNFSSDPTESLKTGVLLENNTDSENDDYKQQITETSDWLDVKAQRIYEASSDEEDADNNTDVNDFPNSVLPKELPPYDDLPKLDQAKHRCDGCFKVNRVSYGCSKQLVERLPNIDAFKEYNSPNKYTLKFAIQEGSPEYCYVNSEVNTRYDPSIKRYSTKILYSSKGKKLKRDYPSLCPFCKVSESKSFDSLFYERNNSCYRGHLINTHGINSTGERAKLPKSGFVCYKLGKNSWSETVGFKCPYKDCNQCFLKGDKTHGFHEYIRHWNRPHLLKYLEEHKTLDFDDTLSEKQGDKMSNNSMLEALIFNITQIINHPTLLVDHYIPRNLLLLNSKENIITLSNKYNKISEILDKLVERDVRKTIVISVSNAKEMDLVESFLLGKSGLQYYRFSGSSLYYDNHGSFDFHKATSTDSLGTEVVPLVSEYTSSSSSTPPPTESKKRRQGRSKRTTPVTTTKEKRKNGRPSNIDKRNRDSVETESNSTTSHSKKDKEEYTPRISKNNEKYLKMMQEKKNKKLNVYLILASQLKYLVQFEDLKSDLIISLDSQITNLTELPSIIGQNIPIIKPVIIESLEHYEIELKSNPNVIYNSNQTLKNQRKTDKDIFYKKAEFNRLLSLLTVAAWPRVSMNLPCDMSPISNDFIEWLIHPTEYKYPFPQTIETHLPHILNQNLIDEVVNTLSNTSEQNVLQRTKIDLYTFFNSKNDIKEKTENNHESKRLKLSPKHEDIPNSFNYSQYQLYLTKLINDSYVSMQEWITKTESILQFVHLDETERQYVIDQGNSDNGENFKKDRDLGVLIEGRTKMKDKLYAEVSKFDDIRNGLKVRLREYEDIKEKDIMSDKHLEIDELKNKLEELKLALSRAEDETDDIRKLYQERSSNAAELSAVVKSLEETEKELKVQSTGIFRKIQLQGIKEQQKFVDSKIKEHSNNIKMWKEFLGSLRTKVEKKSSVVVTPGARNVRSSRNNTPH</sequence>
<reference evidence="3 4" key="1">
    <citation type="journal article" date="2019" name="Front. Genet.">
        <title>Whole-Genome Sequencing of the Opportunistic Yeast Pathogen Candida inconspicua Uncovers Its Hybrid Origin.</title>
        <authorList>
            <person name="Mixao V."/>
            <person name="Hansen A.P."/>
            <person name="Saus E."/>
            <person name="Boekhout T."/>
            <person name="Lass-Florl C."/>
            <person name="Gabaldon T."/>
        </authorList>
    </citation>
    <scope>NUCLEOTIDE SEQUENCE [LARGE SCALE GENOMIC DNA]</scope>
    <source>
        <strain evidence="3 4">CBS 180</strain>
    </source>
</reference>
<accession>A0A4T0X7Y8</accession>
<feature type="compositionally biased region" description="Basic residues" evidence="2">
    <location>
        <begin position="721"/>
        <end position="730"/>
    </location>
</feature>
<dbReference type="Gene3D" id="3.40.50.12360">
    <property type="match status" value="2"/>
</dbReference>
<feature type="compositionally biased region" description="Basic and acidic residues" evidence="2">
    <location>
        <begin position="768"/>
        <end position="779"/>
    </location>
</feature>
<evidence type="ECO:0000313" key="3">
    <source>
        <dbReference type="EMBL" id="TID31187.1"/>
    </source>
</evidence>
<evidence type="ECO:0008006" key="5">
    <source>
        <dbReference type="Google" id="ProtNLM"/>
    </source>
</evidence>
<evidence type="ECO:0000256" key="1">
    <source>
        <dbReference type="SAM" id="Coils"/>
    </source>
</evidence>
<feature type="compositionally biased region" description="Basic and acidic residues" evidence="2">
    <location>
        <begin position="77"/>
        <end position="87"/>
    </location>
</feature>